<dbReference type="PROSITE" id="PS51733">
    <property type="entry name" value="BPL_LPL_CATALYTIC"/>
    <property type="match status" value="1"/>
</dbReference>
<name>K6UUD7_PLACD</name>
<dbReference type="Pfam" id="PF21948">
    <property type="entry name" value="LplA-B_cat"/>
    <property type="match status" value="1"/>
</dbReference>
<dbReference type="Gene3D" id="3.30.930.10">
    <property type="entry name" value="Bira Bifunctional Protein, Domain 2"/>
    <property type="match status" value="1"/>
</dbReference>
<dbReference type="PANTHER" id="PTHR43506:SF1">
    <property type="entry name" value="BPL_LPL CATALYTIC DOMAIN-CONTAINING PROTEIN"/>
    <property type="match status" value="1"/>
</dbReference>
<dbReference type="OrthoDB" id="201621at2759"/>
<dbReference type="EMBL" id="DF157099">
    <property type="protein sequence ID" value="GAB65810.1"/>
    <property type="molecule type" value="Genomic_DNA"/>
</dbReference>
<gene>
    <name evidence="2" type="ORF">PCYB_073120</name>
</gene>
<accession>K6UUD7</accession>
<dbReference type="VEuPathDB" id="PlasmoDB:PCYB_073120"/>
<organism evidence="2 3">
    <name type="scientific">Plasmodium cynomolgi (strain B)</name>
    <dbReference type="NCBI Taxonomy" id="1120755"/>
    <lineage>
        <taxon>Eukaryota</taxon>
        <taxon>Sar</taxon>
        <taxon>Alveolata</taxon>
        <taxon>Apicomplexa</taxon>
        <taxon>Aconoidasida</taxon>
        <taxon>Haemosporida</taxon>
        <taxon>Plasmodiidae</taxon>
        <taxon>Plasmodium</taxon>
        <taxon>Plasmodium (Plasmodium)</taxon>
    </lineage>
</organism>
<reference evidence="2 3" key="1">
    <citation type="journal article" date="2012" name="Nat. Genet.">
        <title>Plasmodium cynomolgi genome sequences provide insight into Plasmodium vivax and the monkey malaria clade.</title>
        <authorList>
            <person name="Tachibana S."/>
            <person name="Sullivan S.A."/>
            <person name="Kawai S."/>
            <person name="Nakamura S."/>
            <person name="Kim H.R."/>
            <person name="Goto N."/>
            <person name="Arisue N."/>
            <person name="Palacpac N.M.Q."/>
            <person name="Honma H."/>
            <person name="Yagi M."/>
            <person name="Tougan T."/>
            <person name="Katakai Y."/>
            <person name="Kaneko O."/>
            <person name="Mita T."/>
            <person name="Kita K."/>
            <person name="Yasutomi Y."/>
            <person name="Sutton P.L."/>
            <person name="Shakhbatyan R."/>
            <person name="Horii T."/>
            <person name="Yasunaga T."/>
            <person name="Barnwell J.W."/>
            <person name="Escalante A.A."/>
            <person name="Carlton J.M."/>
            <person name="Tanabe K."/>
        </authorList>
    </citation>
    <scope>NUCLEOTIDE SEQUENCE [LARGE SCALE GENOMIC DNA]</scope>
    <source>
        <strain evidence="2 3">B</strain>
    </source>
</reference>
<dbReference type="PhylomeDB" id="K6UUD7"/>
<dbReference type="PANTHER" id="PTHR43506">
    <property type="entry name" value="BIOTIN/LIPOATE A/B PROTEIN LIGASE FAMILY"/>
    <property type="match status" value="1"/>
</dbReference>
<feature type="domain" description="BPL/LPL catalytic" evidence="1">
    <location>
        <begin position="99"/>
        <end position="288"/>
    </location>
</feature>
<protein>
    <recommendedName>
        <fullName evidence="1">BPL/LPL catalytic domain-containing protein</fullName>
    </recommendedName>
</protein>
<dbReference type="SUPFAM" id="SSF55681">
    <property type="entry name" value="Class II aaRS and biotin synthetases"/>
    <property type="match status" value="1"/>
</dbReference>
<dbReference type="InterPro" id="IPR053264">
    <property type="entry name" value="Lipoate-ligase_2_inactive"/>
</dbReference>
<dbReference type="InterPro" id="IPR045864">
    <property type="entry name" value="aa-tRNA-synth_II/BPL/LPL"/>
</dbReference>
<dbReference type="OMA" id="TEWVFNS"/>
<sequence length="390" mass="44810">MSRLSRICAVRAVRAVSRVSGVSTVRADSTVSAASELFRPLDPHGERKKVLYLLNLTKFHVYEQLLLEECLYRMSSPLSQGKNNVGFVLINDTYSNAKEEERGDGFTSTENKCVVFGISGKVPNFIKDVNYVKKNKIALIRRYTGGGTVYVRNNCLMLSLILPLNFEKERQLYPSNVTEWVFNSKKKKKRKKKKKTNSFFHHQNDYVYHRYDPVHDEITIKKVGGNAQAFSKNYFVHHTSFLWSCDYDEMERVLVNPSKQPQYRNKRNHKDFLTSLEECLPSGGHTPMGFISKFVSNIRRLINQQNDKNNNGPFWQFNQIDLGIHRDSSIMQGGQIFDQVHSVDVDILKNLFRSFCSSEETRNLRSARLLDPLGGVISDDAFSGPSFILR</sequence>
<dbReference type="InterPro" id="IPR004143">
    <property type="entry name" value="BPL_LPL_catalytic"/>
</dbReference>
<dbReference type="eggNOG" id="KOG3159">
    <property type="taxonomic scope" value="Eukaryota"/>
</dbReference>
<dbReference type="KEGG" id="pcy:PCYB_073120"/>
<proteinExistence type="predicted"/>
<evidence type="ECO:0000259" key="1">
    <source>
        <dbReference type="PROSITE" id="PS51733"/>
    </source>
</evidence>
<keyword evidence="3" id="KW-1185">Reference proteome</keyword>
<dbReference type="AlphaFoldDB" id="K6UUD7"/>
<dbReference type="RefSeq" id="XP_004221757.1">
    <property type="nucleotide sequence ID" value="XM_004221709.1"/>
</dbReference>
<dbReference type="GeneID" id="14692158"/>
<evidence type="ECO:0000313" key="2">
    <source>
        <dbReference type="EMBL" id="GAB65810.1"/>
    </source>
</evidence>
<dbReference type="Proteomes" id="UP000006319">
    <property type="component" value="Chromosome 7"/>
</dbReference>
<evidence type="ECO:0000313" key="3">
    <source>
        <dbReference type="Proteomes" id="UP000006319"/>
    </source>
</evidence>